<dbReference type="EMBL" id="JBBPBN010000740">
    <property type="protein sequence ID" value="KAK8482755.1"/>
    <property type="molecule type" value="Genomic_DNA"/>
</dbReference>
<comment type="caution">
    <text evidence="2">The sequence shown here is derived from an EMBL/GenBank/DDBJ whole genome shotgun (WGS) entry which is preliminary data.</text>
</comment>
<dbReference type="Proteomes" id="UP001396334">
    <property type="component" value="Unassembled WGS sequence"/>
</dbReference>
<keyword evidence="3" id="KW-1185">Reference proteome</keyword>
<reference evidence="2 3" key="1">
    <citation type="journal article" date="2024" name="G3 (Bethesda)">
        <title>Genome assembly of Hibiscus sabdariffa L. provides insights into metabolisms of medicinal natural products.</title>
        <authorList>
            <person name="Kim T."/>
        </authorList>
    </citation>
    <scope>NUCLEOTIDE SEQUENCE [LARGE SCALE GENOMIC DNA]</scope>
    <source>
        <strain evidence="2">TK-2024</strain>
        <tissue evidence="2">Old leaves</tissue>
    </source>
</reference>
<evidence type="ECO:0000313" key="2">
    <source>
        <dbReference type="EMBL" id="KAK8482755.1"/>
    </source>
</evidence>
<organism evidence="2 3">
    <name type="scientific">Hibiscus sabdariffa</name>
    <name type="common">roselle</name>
    <dbReference type="NCBI Taxonomy" id="183260"/>
    <lineage>
        <taxon>Eukaryota</taxon>
        <taxon>Viridiplantae</taxon>
        <taxon>Streptophyta</taxon>
        <taxon>Embryophyta</taxon>
        <taxon>Tracheophyta</taxon>
        <taxon>Spermatophyta</taxon>
        <taxon>Magnoliopsida</taxon>
        <taxon>eudicotyledons</taxon>
        <taxon>Gunneridae</taxon>
        <taxon>Pentapetalae</taxon>
        <taxon>rosids</taxon>
        <taxon>malvids</taxon>
        <taxon>Malvales</taxon>
        <taxon>Malvaceae</taxon>
        <taxon>Malvoideae</taxon>
        <taxon>Hibiscus</taxon>
    </lineage>
</organism>
<gene>
    <name evidence="2" type="ORF">V6N11_055091</name>
</gene>
<protein>
    <submittedName>
        <fullName evidence="2">Uncharacterized protein</fullName>
    </submittedName>
</protein>
<accession>A0ABR1ZQ05</accession>
<name>A0ABR1ZQ05_9ROSI</name>
<evidence type="ECO:0000313" key="3">
    <source>
        <dbReference type="Proteomes" id="UP001396334"/>
    </source>
</evidence>
<feature type="region of interest" description="Disordered" evidence="1">
    <location>
        <begin position="56"/>
        <end position="162"/>
    </location>
</feature>
<feature type="compositionally biased region" description="Polar residues" evidence="1">
    <location>
        <begin position="147"/>
        <end position="160"/>
    </location>
</feature>
<proteinExistence type="predicted"/>
<sequence length="251" mass="27361">MVAQEELCLGLQGGRRQETGTPLTGTQGTTYYVLASEQVYGEVEELCVRIRQLEAPQQERGQTRRTVKHALVKSQLSSETSRIGIKQLSRSKPFSHRREGSESFSVKTGRGSGEEEEVIPQPPGASGSDTLNEPTPMEQDQEEVKLRQTSPTAPQIANDDSSLKAIPSGPQPNVEETAAFSGTVVNNPDASVPSGQIQPIRVNGAKVDQSPKWCAVTEVFIFLVDFRCSPSLQHLEKKLDLAQAMPISFLS</sequence>
<evidence type="ECO:0000256" key="1">
    <source>
        <dbReference type="SAM" id="MobiDB-lite"/>
    </source>
</evidence>